<keyword evidence="5" id="KW-1133">Transmembrane helix</keyword>
<evidence type="ECO:0000256" key="1">
    <source>
        <dbReference type="ARBA" id="ARBA00022617"/>
    </source>
</evidence>
<keyword evidence="8" id="KW-1185">Reference proteome</keyword>
<feature type="domain" description="Cytochrome c" evidence="6">
    <location>
        <begin position="168"/>
        <end position="246"/>
    </location>
</feature>
<dbReference type="GO" id="GO:0046872">
    <property type="term" value="F:metal ion binding"/>
    <property type="evidence" value="ECO:0007669"/>
    <property type="project" value="UniProtKB-KW"/>
</dbReference>
<feature type="domain" description="Cytochrome c" evidence="6">
    <location>
        <begin position="75"/>
        <end position="154"/>
    </location>
</feature>
<evidence type="ECO:0000313" key="7">
    <source>
        <dbReference type="EMBL" id="KJE77605.1"/>
    </source>
</evidence>
<evidence type="ECO:0000256" key="4">
    <source>
        <dbReference type="PROSITE-ProRule" id="PRU00433"/>
    </source>
</evidence>
<keyword evidence="1 4" id="KW-0349">Heme</keyword>
<feature type="transmembrane region" description="Helical" evidence="5">
    <location>
        <begin position="16"/>
        <end position="38"/>
    </location>
</feature>
<dbReference type="PANTHER" id="PTHR33751:SF13">
    <property type="entry name" value="CYTOCHROME BC1 COMPLEX CYTOCHROME C SUBUNIT"/>
    <property type="match status" value="1"/>
</dbReference>
<comment type="caution">
    <text evidence="7">The sequence shown here is derived from an EMBL/GenBank/DDBJ whole genome shotgun (WGS) entry which is preliminary data.</text>
</comment>
<dbReference type="Proteomes" id="UP000032336">
    <property type="component" value="Unassembled WGS sequence"/>
</dbReference>
<organism evidence="7 8">
    <name type="scientific">Ferrimicrobium acidiphilum DSM 19497</name>
    <dbReference type="NCBI Taxonomy" id="1121877"/>
    <lineage>
        <taxon>Bacteria</taxon>
        <taxon>Bacillati</taxon>
        <taxon>Actinomycetota</taxon>
        <taxon>Acidimicrobiia</taxon>
        <taxon>Acidimicrobiales</taxon>
        <taxon>Acidimicrobiaceae</taxon>
        <taxon>Ferrimicrobium</taxon>
    </lineage>
</organism>
<accession>A0A0D8FWD7</accession>
<keyword evidence="2 4" id="KW-0479">Metal-binding</keyword>
<dbReference type="Gene3D" id="1.10.760.10">
    <property type="entry name" value="Cytochrome c-like domain"/>
    <property type="match status" value="2"/>
</dbReference>
<dbReference type="OrthoDB" id="9811281at2"/>
<dbReference type="GO" id="GO:0009055">
    <property type="term" value="F:electron transfer activity"/>
    <property type="evidence" value="ECO:0007669"/>
    <property type="project" value="InterPro"/>
</dbReference>
<gene>
    <name evidence="7" type="primary">qcrC</name>
    <name evidence="7" type="ORF">FEAC_07150</name>
</gene>
<dbReference type="Pfam" id="PF00034">
    <property type="entry name" value="Cytochrom_C"/>
    <property type="match status" value="1"/>
</dbReference>
<dbReference type="GO" id="GO:0020037">
    <property type="term" value="F:heme binding"/>
    <property type="evidence" value="ECO:0007669"/>
    <property type="project" value="InterPro"/>
</dbReference>
<proteinExistence type="predicted"/>
<evidence type="ECO:0000256" key="2">
    <source>
        <dbReference type="ARBA" id="ARBA00022723"/>
    </source>
</evidence>
<dbReference type="AlphaFoldDB" id="A0A0D8FWD7"/>
<dbReference type="EMBL" id="JXUW01000004">
    <property type="protein sequence ID" value="KJE77605.1"/>
    <property type="molecule type" value="Genomic_DNA"/>
</dbReference>
<keyword evidence="5" id="KW-0812">Transmembrane</keyword>
<dbReference type="InterPro" id="IPR009056">
    <property type="entry name" value="Cyt_c-like_dom"/>
</dbReference>
<reference evidence="7 8" key="1">
    <citation type="submission" date="2015-01" db="EMBL/GenBank/DDBJ databases">
        <title>Draft genome of the acidophilic iron oxidizer Ferrimicrobium acidiphilum strain T23.</title>
        <authorList>
            <person name="Poehlein A."/>
            <person name="Eisen S."/>
            <person name="Schloemann M."/>
            <person name="Johnson B.D."/>
            <person name="Daniel R."/>
            <person name="Muehling M."/>
        </authorList>
    </citation>
    <scope>NUCLEOTIDE SEQUENCE [LARGE SCALE GENOMIC DNA]</scope>
    <source>
        <strain evidence="7 8">T23</strain>
    </source>
</reference>
<feature type="transmembrane region" description="Helical" evidence="5">
    <location>
        <begin position="265"/>
        <end position="284"/>
    </location>
</feature>
<name>A0A0D8FWD7_9ACTN</name>
<dbReference type="PROSITE" id="PS51007">
    <property type="entry name" value="CYTC"/>
    <property type="match status" value="2"/>
</dbReference>
<evidence type="ECO:0000259" key="6">
    <source>
        <dbReference type="PROSITE" id="PS51007"/>
    </source>
</evidence>
<keyword evidence="3 4" id="KW-0408">Iron</keyword>
<dbReference type="STRING" id="1121877.FEAC_07150"/>
<dbReference type="InterPro" id="IPR050597">
    <property type="entry name" value="Cytochrome_c_Oxidase_Subunit"/>
</dbReference>
<evidence type="ECO:0000256" key="5">
    <source>
        <dbReference type="SAM" id="Phobius"/>
    </source>
</evidence>
<evidence type="ECO:0000313" key="8">
    <source>
        <dbReference type="Proteomes" id="UP000032336"/>
    </source>
</evidence>
<sequence>MVNEQMKQKVKRRSQLRWVVGSIASGAAVLALATVALYPHQGHSQALTSAKVAAKPVSHGASSSKPIVYKNPPKSLIPQGRQLFAEDCQTCHGPQAEGSVRAPNLQGLGAATIDFWVSTGRMPLADPTEQATVKPPRLSHQQQLAVSAYVASLAPGGPAIPSPNLGLANLSKGESLFSENCAACHTITGVGDQLANNIYAPTLSVATPTQVAEAIRTGPGNMPRFGPGTFSNQEVDDIVRYVSYLQHPNDRGGLALGGVGPVAEGFVAILIGLGSLMVAGYWIGGRAQ</sequence>
<dbReference type="InterPro" id="IPR036909">
    <property type="entry name" value="Cyt_c-like_dom_sf"/>
</dbReference>
<evidence type="ECO:0000256" key="3">
    <source>
        <dbReference type="ARBA" id="ARBA00023004"/>
    </source>
</evidence>
<dbReference type="eggNOG" id="COG2010">
    <property type="taxonomic scope" value="Bacteria"/>
</dbReference>
<protein>
    <submittedName>
        <fullName evidence="7">Menaquinol-cytochrome c reductase cytochrome c subunit</fullName>
    </submittedName>
</protein>
<keyword evidence="5" id="KW-0472">Membrane</keyword>
<dbReference type="Pfam" id="PF13442">
    <property type="entry name" value="Cytochrome_CBB3"/>
    <property type="match status" value="1"/>
</dbReference>
<dbReference type="PANTHER" id="PTHR33751">
    <property type="entry name" value="CBB3-TYPE CYTOCHROME C OXIDASE SUBUNIT FIXP"/>
    <property type="match status" value="1"/>
</dbReference>
<dbReference type="SUPFAM" id="SSF46626">
    <property type="entry name" value="Cytochrome c"/>
    <property type="match status" value="2"/>
</dbReference>